<dbReference type="EMBL" id="JALLPJ020000296">
    <property type="protein sequence ID" value="KAL3796374.1"/>
    <property type="molecule type" value="Genomic_DNA"/>
</dbReference>
<evidence type="ECO:0000256" key="1">
    <source>
        <dbReference type="PROSITE-ProRule" id="PRU00176"/>
    </source>
</evidence>
<dbReference type="PANTHER" id="PTHR13284">
    <property type="entry name" value="GH01354P"/>
    <property type="match status" value="1"/>
</dbReference>
<keyword evidence="5" id="KW-1185">Reference proteome</keyword>
<feature type="compositionally biased region" description="Basic and acidic residues" evidence="2">
    <location>
        <begin position="43"/>
        <end position="61"/>
    </location>
</feature>
<feature type="compositionally biased region" description="Basic and acidic residues" evidence="2">
    <location>
        <begin position="407"/>
        <end position="426"/>
    </location>
</feature>
<dbReference type="Pfam" id="PF00076">
    <property type="entry name" value="RRM_1"/>
    <property type="match status" value="1"/>
</dbReference>
<feature type="region of interest" description="Disordered" evidence="2">
    <location>
        <begin position="407"/>
        <end position="430"/>
    </location>
</feature>
<dbReference type="Proteomes" id="UP001530400">
    <property type="component" value="Unassembled WGS sequence"/>
</dbReference>
<feature type="compositionally biased region" description="Polar residues" evidence="2">
    <location>
        <begin position="118"/>
        <end position="131"/>
    </location>
</feature>
<dbReference type="GO" id="GO:0003723">
    <property type="term" value="F:RNA binding"/>
    <property type="evidence" value="ECO:0007669"/>
    <property type="project" value="UniProtKB-UniRule"/>
</dbReference>
<dbReference type="InterPro" id="IPR004038">
    <property type="entry name" value="Ribosomal_eL8/eL30/eS12/Gad45"/>
</dbReference>
<feature type="domain" description="RRM" evidence="3">
    <location>
        <begin position="589"/>
        <end position="674"/>
    </location>
</feature>
<protein>
    <recommendedName>
        <fullName evidence="3">RRM domain-containing protein</fullName>
    </recommendedName>
</protein>
<feature type="compositionally biased region" description="Basic and acidic residues" evidence="2">
    <location>
        <begin position="24"/>
        <end position="35"/>
    </location>
</feature>
<feature type="compositionally biased region" description="Low complexity" evidence="2">
    <location>
        <begin position="322"/>
        <end position="335"/>
    </location>
</feature>
<accession>A0ABD3Q783</accession>
<dbReference type="SMART" id="SM00360">
    <property type="entry name" value="RRM"/>
    <property type="match status" value="3"/>
</dbReference>
<feature type="compositionally biased region" description="Polar residues" evidence="2">
    <location>
        <begin position="268"/>
        <end position="277"/>
    </location>
</feature>
<feature type="compositionally biased region" description="Low complexity" evidence="2">
    <location>
        <begin position="278"/>
        <end position="290"/>
    </location>
</feature>
<dbReference type="PANTHER" id="PTHR13284:SF4">
    <property type="entry name" value="C2H2-TYPE DOMAIN-CONTAINING PROTEIN"/>
    <property type="match status" value="1"/>
</dbReference>
<dbReference type="SUPFAM" id="SSF54928">
    <property type="entry name" value="RNA-binding domain, RBD"/>
    <property type="match status" value="2"/>
</dbReference>
<organism evidence="4 5">
    <name type="scientific">Cyclotella atomus</name>
    <dbReference type="NCBI Taxonomy" id="382360"/>
    <lineage>
        <taxon>Eukaryota</taxon>
        <taxon>Sar</taxon>
        <taxon>Stramenopiles</taxon>
        <taxon>Ochrophyta</taxon>
        <taxon>Bacillariophyta</taxon>
        <taxon>Coscinodiscophyceae</taxon>
        <taxon>Thalassiosirophycidae</taxon>
        <taxon>Stephanodiscales</taxon>
        <taxon>Stephanodiscaceae</taxon>
        <taxon>Cyclotella</taxon>
    </lineage>
</organism>
<reference evidence="4 5" key="1">
    <citation type="submission" date="2024-10" db="EMBL/GenBank/DDBJ databases">
        <title>Updated reference genomes for cyclostephanoid diatoms.</title>
        <authorList>
            <person name="Roberts W.R."/>
            <person name="Alverson A.J."/>
        </authorList>
    </citation>
    <scope>NUCLEOTIDE SEQUENCE [LARGE SCALE GENOMIC DNA]</scope>
    <source>
        <strain evidence="4 5">AJA010-31</strain>
    </source>
</reference>
<proteinExistence type="predicted"/>
<evidence type="ECO:0000256" key="2">
    <source>
        <dbReference type="SAM" id="MobiDB-lite"/>
    </source>
</evidence>
<dbReference type="InterPro" id="IPR040051">
    <property type="entry name" value="SECISBP2"/>
</dbReference>
<dbReference type="InterPro" id="IPR012677">
    <property type="entry name" value="Nucleotide-bd_a/b_plait_sf"/>
</dbReference>
<dbReference type="Pfam" id="PF01248">
    <property type="entry name" value="Ribosomal_L7Ae"/>
    <property type="match status" value="1"/>
</dbReference>
<evidence type="ECO:0000259" key="3">
    <source>
        <dbReference type="PROSITE" id="PS50102"/>
    </source>
</evidence>
<dbReference type="CDD" id="cd00590">
    <property type="entry name" value="RRM_SF"/>
    <property type="match status" value="1"/>
</dbReference>
<keyword evidence="1" id="KW-0694">RNA-binding</keyword>
<feature type="region of interest" description="Disordered" evidence="2">
    <location>
        <begin position="773"/>
        <end position="795"/>
    </location>
</feature>
<dbReference type="PROSITE" id="PS50102">
    <property type="entry name" value="RRM"/>
    <property type="match status" value="2"/>
</dbReference>
<sequence length="953" mass="104052">MSGTWRSRHWRQDDSSSSGPSNALRDKGRPQRNHESTSSYNQKDCESSRDVQRDNNTEWRRGQRLPSPPPVQNDHNRTRDVSKSQSRSVKESTNPIVSERKRTVFSAAPANAWGRPSQVMSTDHITTSSSDENTKRAAVVNQTKSDADLKNGDHAVKTTSSKVEANTICQSTTSKDAKPVRQGNPWIKQQTAATQNPNATAFPSLNSSFDKKSTNATSPKPLPNATAPLFLPTTSLWGKSQSRAAATGEKPNTDVASKQSSKEEEYPSLSSNAPPSMQQQKQAAAVASAAPPKNKEKGSKNKAPNLASFLPPQLSGKKEVPTSQSKQNTSSKTVTAVKRTAGVKRTAALSIVAPSRLSGDKMQLHPSIINVNDGPALKKGKQKKKKLTTLKKRVLEERLRVWKERNGIDHEKKESGVPRQEADSIKSQENTQSTTILIENFVRPEEDDLADDDEYDEIISNVLSLAGRVGKVLSVFVPRQSMPRNEAEGNELTESIASLEAMHVGASFVRFSSVDDANAGRDILDGVVVGGQKIQVSILATEFCGPLDDDENWKLIVLQSMSKRCSSMKDQNESAGSKQGMAIDSTPCNTIIFHNILTDDDYDDSDALAESLEDISSLARQYGNVINARAATVGIDKGNVYVSFSDNQDAEKAAKQMNGIFVGGSHVLVTMHVESPHFKEQTGTAEVVIENVLNENDFEDEDCLNESLDDISNIARRYGVIGKVYADTTGEQKGRVHIEFIEGEEAARNAALQLHGMVIGGVAVSAKATSTVMSAGPSENQKEGSQEQGPPPIYSGDKVIPERFAECKRVPKIPNAGPRSYAVKINDDRAVPLLVEMLGELMRLQERSKDDKNARARRRLVMGLREVARGIRAHKVKMVVMANNLDEYGAIDVKLQEILEIARAEDVPVVFEFNKRKLGKAIGKSIKVSVVGIQSADGAQEQFKKLRKILGVA</sequence>
<comment type="caution">
    <text evidence="4">The sequence shown here is derived from an EMBL/GenBank/DDBJ whole genome shotgun (WGS) entry which is preliminary data.</text>
</comment>
<name>A0ABD3Q783_9STRA</name>
<gene>
    <name evidence="4" type="ORF">ACHAWO_007118</name>
</gene>
<dbReference type="InterPro" id="IPR000504">
    <property type="entry name" value="RRM_dom"/>
</dbReference>
<feature type="region of interest" description="Disordered" evidence="2">
    <location>
        <begin position="1"/>
        <end position="337"/>
    </location>
</feature>
<dbReference type="Gene3D" id="3.30.1330.30">
    <property type="match status" value="1"/>
</dbReference>
<feature type="compositionally biased region" description="Polar residues" evidence="2">
    <location>
        <begin position="157"/>
        <end position="174"/>
    </location>
</feature>
<evidence type="ECO:0000313" key="5">
    <source>
        <dbReference type="Proteomes" id="UP001530400"/>
    </source>
</evidence>
<dbReference type="InterPro" id="IPR035979">
    <property type="entry name" value="RBD_domain_sf"/>
</dbReference>
<feature type="compositionally biased region" description="Polar residues" evidence="2">
    <location>
        <begin position="83"/>
        <end position="96"/>
    </location>
</feature>
<dbReference type="AlphaFoldDB" id="A0ABD3Q783"/>
<evidence type="ECO:0000313" key="4">
    <source>
        <dbReference type="EMBL" id="KAL3796374.1"/>
    </source>
</evidence>
<feature type="domain" description="RRM" evidence="3">
    <location>
        <begin position="434"/>
        <end position="541"/>
    </location>
</feature>
<feature type="compositionally biased region" description="Polar residues" evidence="2">
    <location>
        <begin position="203"/>
        <end position="218"/>
    </location>
</feature>
<feature type="compositionally biased region" description="Low complexity" evidence="2">
    <location>
        <begin position="189"/>
        <end position="201"/>
    </location>
</feature>
<dbReference type="InterPro" id="IPR029064">
    <property type="entry name" value="Ribosomal_eL30-like_sf"/>
</dbReference>
<dbReference type="Gene3D" id="3.30.70.330">
    <property type="match status" value="3"/>
</dbReference>
<dbReference type="SUPFAM" id="SSF55315">
    <property type="entry name" value="L30e-like"/>
    <property type="match status" value="1"/>
</dbReference>
<feature type="compositionally biased region" description="Basic and acidic residues" evidence="2">
    <location>
        <begin position="145"/>
        <end position="156"/>
    </location>
</feature>
<feature type="compositionally biased region" description="Polar residues" evidence="2">
    <location>
        <begin position="232"/>
        <end position="244"/>
    </location>
</feature>